<evidence type="ECO:0000256" key="1">
    <source>
        <dbReference type="ARBA" id="ARBA00010894"/>
    </source>
</evidence>
<dbReference type="Pfam" id="PF02325">
    <property type="entry name" value="CCB3_YggT"/>
    <property type="match status" value="1"/>
</dbReference>
<evidence type="ECO:0000313" key="3">
    <source>
        <dbReference type="EMBL" id="MCZ0703352.1"/>
    </source>
</evidence>
<organism evidence="3 4">
    <name type="scientific">Natronobacillus azotifigens</name>
    <dbReference type="NCBI Taxonomy" id="472978"/>
    <lineage>
        <taxon>Bacteria</taxon>
        <taxon>Bacillati</taxon>
        <taxon>Bacillota</taxon>
        <taxon>Bacilli</taxon>
        <taxon>Bacillales</taxon>
        <taxon>Bacillaceae</taxon>
        <taxon>Natronobacillus</taxon>
    </lineage>
</organism>
<keyword evidence="2" id="KW-0472">Membrane</keyword>
<dbReference type="PANTHER" id="PTHR33219:SF14">
    <property type="entry name" value="PROTEIN COFACTOR ASSEMBLY OF COMPLEX C SUBUNIT B CCB3, CHLOROPLASTIC-RELATED"/>
    <property type="match status" value="1"/>
</dbReference>
<dbReference type="PANTHER" id="PTHR33219">
    <property type="entry name" value="YLMG HOMOLOG PROTEIN 2, CHLOROPLASTIC"/>
    <property type="match status" value="1"/>
</dbReference>
<gene>
    <name evidence="3" type="ORF">OWO01_09005</name>
</gene>
<sequence length="86" mass="9496">MGALQDIIIRLAELYSVAIIIYILMSWFPGSRDSSIGRFLAGIVEPYLEPFRSIIPPIGMIDISALVAIITLRLAMSGLHVLFGMF</sequence>
<accession>A0A9J6RCC9</accession>
<name>A0A9J6RCC9_9BACI</name>
<comment type="caution">
    <text evidence="3">The sequence shown here is derived from an EMBL/GenBank/DDBJ whole genome shotgun (WGS) entry which is preliminary data.</text>
</comment>
<proteinExistence type="inferred from homology"/>
<dbReference type="GO" id="GO:0016020">
    <property type="term" value="C:membrane"/>
    <property type="evidence" value="ECO:0007669"/>
    <property type="project" value="InterPro"/>
</dbReference>
<feature type="transmembrane region" description="Helical" evidence="2">
    <location>
        <begin position="7"/>
        <end position="28"/>
    </location>
</feature>
<dbReference type="RefSeq" id="WP_268780124.1">
    <property type="nucleotide sequence ID" value="NZ_JAPRAT010000016.1"/>
</dbReference>
<dbReference type="EMBL" id="JAPRAT010000016">
    <property type="protein sequence ID" value="MCZ0703352.1"/>
    <property type="molecule type" value="Genomic_DNA"/>
</dbReference>
<keyword evidence="2" id="KW-1133">Transmembrane helix</keyword>
<protein>
    <submittedName>
        <fullName evidence="3">YggT family protein</fullName>
    </submittedName>
</protein>
<evidence type="ECO:0000256" key="2">
    <source>
        <dbReference type="SAM" id="Phobius"/>
    </source>
</evidence>
<keyword evidence="4" id="KW-1185">Reference proteome</keyword>
<comment type="similarity">
    <text evidence="1">Belongs to the YggT family.</text>
</comment>
<dbReference type="AlphaFoldDB" id="A0A9J6RCC9"/>
<keyword evidence="2" id="KW-0812">Transmembrane</keyword>
<reference evidence="3" key="1">
    <citation type="submission" date="2022-11" db="EMBL/GenBank/DDBJ databases">
        <title>WGS of Natronobacillus azotifigens 24KS-1, an anaerobic diazotrophic haloalkaliphile from soda-rich habitats.</title>
        <authorList>
            <person name="Sorokin D.Y."/>
            <person name="Merkel A.Y."/>
        </authorList>
    </citation>
    <scope>NUCLEOTIDE SEQUENCE</scope>
    <source>
        <strain evidence="3">24KS-1</strain>
    </source>
</reference>
<evidence type="ECO:0000313" key="4">
    <source>
        <dbReference type="Proteomes" id="UP001084197"/>
    </source>
</evidence>
<dbReference type="Proteomes" id="UP001084197">
    <property type="component" value="Unassembled WGS sequence"/>
</dbReference>
<dbReference type="InterPro" id="IPR003425">
    <property type="entry name" value="CCB3/YggT"/>
</dbReference>
<feature type="transmembrane region" description="Helical" evidence="2">
    <location>
        <begin position="54"/>
        <end position="76"/>
    </location>
</feature>